<accession>A0A6I6UJX4</accession>
<protein>
    <submittedName>
        <fullName evidence="2">Uncharacterized protein</fullName>
    </submittedName>
</protein>
<feature type="transmembrane region" description="Helical" evidence="1">
    <location>
        <begin position="180"/>
        <end position="201"/>
    </location>
</feature>
<feature type="transmembrane region" description="Helical" evidence="1">
    <location>
        <begin position="149"/>
        <end position="168"/>
    </location>
</feature>
<gene>
    <name evidence="2" type="ORF">FHE72_21685</name>
</gene>
<evidence type="ECO:0000313" key="3">
    <source>
        <dbReference type="Proteomes" id="UP000465062"/>
    </source>
</evidence>
<organism evidence="2 3">
    <name type="scientific">Rossellomorea vietnamensis</name>
    <dbReference type="NCBI Taxonomy" id="218284"/>
    <lineage>
        <taxon>Bacteria</taxon>
        <taxon>Bacillati</taxon>
        <taxon>Bacillota</taxon>
        <taxon>Bacilli</taxon>
        <taxon>Bacillales</taxon>
        <taxon>Bacillaceae</taxon>
        <taxon>Rossellomorea</taxon>
    </lineage>
</organism>
<feature type="transmembrane region" description="Helical" evidence="1">
    <location>
        <begin position="406"/>
        <end position="426"/>
    </location>
</feature>
<feature type="transmembrane region" description="Helical" evidence="1">
    <location>
        <begin position="270"/>
        <end position="299"/>
    </location>
</feature>
<reference evidence="2 3" key="1">
    <citation type="submission" date="2019-06" db="EMBL/GenBank/DDBJ databases">
        <title>An operon consisting of a P-type ATPase gene and a transcriptional regular gene given the different cadmium resistance in Bacillus vietamensis 151-6 and Bacillus marisflavi 151-25.</title>
        <authorList>
            <person name="Yu X."/>
        </authorList>
    </citation>
    <scope>NUCLEOTIDE SEQUENCE [LARGE SCALE GENOMIC DNA]</scope>
    <source>
        <strain evidence="2 3">151-6</strain>
    </source>
</reference>
<dbReference type="Proteomes" id="UP000465062">
    <property type="component" value="Chromosome"/>
</dbReference>
<feature type="transmembrane region" description="Helical" evidence="1">
    <location>
        <begin position="355"/>
        <end position="373"/>
    </location>
</feature>
<feature type="transmembrane region" description="Helical" evidence="1">
    <location>
        <begin position="63"/>
        <end position="82"/>
    </location>
</feature>
<dbReference type="KEGG" id="bvq:FHE72_21685"/>
<keyword evidence="1" id="KW-1133">Transmembrane helix</keyword>
<feature type="transmembrane region" description="Helical" evidence="1">
    <location>
        <begin position="432"/>
        <end position="451"/>
    </location>
</feature>
<evidence type="ECO:0000313" key="2">
    <source>
        <dbReference type="EMBL" id="QHE63305.1"/>
    </source>
</evidence>
<evidence type="ECO:0000256" key="1">
    <source>
        <dbReference type="SAM" id="Phobius"/>
    </source>
</evidence>
<dbReference type="EMBL" id="CP047394">
    <property type="protein sequence ID" value="QHE63305.1"/>
    <property type="molecule type" value="Genomic_DNA"/>
</dbReference>
<feature type="transmembrane region" description="Helical" evidence="1">
    <location>
        <begin position="379"/>
        <end position="399"/>
    </location>
</feature>
<dbReference type="RefSeq" id="WP_159362984.1">
    <property type="nucleotide sequence ID" value="NZ_CP047394.1"/>
</dbReference>
<feature type="transmembrane region" description="Helical" evidence="1">
    <location>
        <begin position="111"/>
        <end position="137"/>
    </location>
</feature>
<feature type="transmembrane region" description="Helical" evidence="1">
    <location>
        <begin position="305"/>
        <end position="324"/>
    </location>
</feature>
<name>A0A6I6UJX4_9BACI</name>
<dbReference type="AlphaFoldDB" id="A0A6I6UJX4"/>
<keyword evidence="1" id="KW-0812">Transmembrane</keyword>
<feature type="transmembrane region" description="Helical" evidence="1">
    <location>
        <begin position="26"/>
        <end position="43"/>
    </location>
</feature>
<proteinExistence type="predicted"/>
<sequence>MNHFLLLRIYFKGELRAQGMYTKSKIVLAMNLFFYVMFTLFSFNMGRDISDDYMTNPGSYESVIYTGAIMTMFTLILVYNALSIKELFGSYSTEEYHFLFMKGLGPFKQKLLLFGISTFRALIVGLIIGAPMFLAFITEGLFTVKSMAAILLFLTLMSAIGFAVNTFFPSIKVTSLFPTLIIIYVVCFMAITFISYELTVFYRVFSVIQELFHFIKGDDSLLVYTLVFICTSIISITSLNWSNTQKVGMGIPLSAKLLKKGILSRQPKPVILSLIYLQSFNKLLIVTITGINLCFLLIIHVQNQFLNSVPTVSMLSMYFLYLMFISEVNNKLKGNSYDYFNSLPIRYSLKLVTKYVYLAVIIFPVPFIGLSLLQSFQVIPLFVVNFTIIFLMLEFSMLYKEKIHQLAVLLTLSALLFGFFIVSSMITETIGMTFVLYFLFTIITLSLLHTLKAKTTIL</sequence>
<feature type="transmembrane region" description="Helical" evidence="1">
    <location>
        <begin position="221"/>
        <end position="241"/>
    </location>
</feature>
<keyword evidence="1" id="KW-0472">Membrane</keyword>